<dbReference type="Pfam" id="PF01810">
    <property type="entry name" value="LysE"/>
    <property type="match status" value="1"/>
</dbReference>
<feature type="transmembrane region" description="Helical" evidence="8">
    <location>
        <begin position="120"/>
        <end position="142"/>
    </location>
</feature>
<dbReference type="EMBL" id="CP009706">
    <property type="protein sequence ID" value="AIU73663.1"/>
    <property type="molecule type" value="Genomic_DNA"/>
</dbReference>
<keyword evidence="6 8" id="KW-0472">Membrane</keyword>
<evidence type="ECO:0000256" key="3">
    <source>
        <dbReference type="ARBA" id="ARBA00022475"/>
    </source>
</evidence>
<evidence type="ECO:0000256" key="8">
    <source>
        <dbReference type="SAM" id="Phobius"/>
    </source>
</evidence>
<dbReference type="NCBIfam" id="NF008201">
    <property type="entry name" value="PRK10958.1"/>
    <property type="match status" value="1"/>
</dbReference>
<dbReference type="KEGG" id="hav:AT03_15555"/>
<comment type="catalytic activity">
    <reaction evidence="7">
        <text>L-leucine(in) + H(+)(out) = L-leucine(out) + H(+)(in)</text>
        <dbReference type="Rhea" id="RHEA:28731"/>
        <dbReference type="ChEBI" id="CHEBI:15378"/>
        <dbReference type="ChEBI" id="CHEBI:57427"/>
    </reaction>
    <physiologicalReaction direction="left-to-right" evidence="7">
        <dbReference type="Rhea" id="RHEA:28732"/>
    </physiologicalReaction>
</comment>
<keyword evidence="4 8" id="KW-0812">Transmembrane</keyword>
<dbReference type="PANTHER" id="PTHR30086">
    <property type="entry name" value="ARGININE EXPORTER PROTEIN ARGO"/>
    <property type="match status" value="1"/>
</dbReference>
<keyword evidence="10" id="KW-1185">Reference proteome</keyword>
<dbReference type="OrthoDB" id="9784202at2"/>
<evidence type="ECO:0000256" key="4">
    <source>
        <dbReference type="ARBA" id="ARBA00022692"/>
    </source>
</evidence>
<dbReference type="HOGENOM" id="CLU_079569_3_1_6"/>
<dbReference type="RefSeq" id="WP_025797575.1">
    <property type="nucleotide sequence ID" value="NZ_CP009706.1"/>
</dbReference>
<dbReference type="InterPro" id="IPR001123">
    <property type="entry name" value="LeuE-type"/>
</dbReference>
<evidence type="ECO:0000256" key="6">
    <source>
        <dbReference type="ARBA" id="ARBA00023136"/>
    </source>
</evidence>
<name>A0A097R4N2_HAFAL</name>
<dbReference type="GO" id="GO:0015820">
    <property type="term" value="P:L-leucine transport"/>
    <property type="evidence" value="ECO:0007669"/>
    <property type="project" value="TreeGrafter"/>
</dbReference>
<dbReference type="GeneID" id="56892691"/>
<organism evidence="9 10">
    <name type="scientific">Hafnia alvei FB1</name>
    <dbReference type="NCBI Taxonomy" id="1453496"/>
    <lineage>
        <taxon>Bacteria</taxon>
        <taxon>Pseudomonadati</taxon>
        <taxon>Pseudomonadota</taxon>
        <taxon>Gammaproteobacteria</taxon>
        <taxon>Enterobacterales</taxon>
        <taxon>Hafniaceae</taxon>
        <taxon>Hafnia</taxon>
    </lineage>
</organism>
<dbReference type="Proteomes" id="UP000029986">
    <property type="component" value="Chromosome"/>
</dbReference>
<evidence type="ECO:0000256" key="7">
    <source>
        <dbReference type="ARBA" id="ARBA00048489"/>
    </source>
</evidence>
<proteinExistence type="inferred from homology"/>
<comment type="similarity">
    <text evidence="2">Belongs to the Rht family.</text>
</comment>
<reference evidence="9 10" key="1">
    <citation type="journal article" date="2014" name="Gut Pathog.">
        <title>Gene clusters of Hafnia alvei strain FB1 important in survival and pathogenesis: a draft genome perspective.</title>
        <authorList>
            <person name="Tan J.Y."/>
            <person name="Yin W.F."/>
            <person name="Chan K.G."/>
        </authorList>
    </citation>
    <scope>NUCLEOTIDE SEQUENCE [LARGE SCALE GENOMIC DNA]</scope>
    <source>
        <strain evidence="9 10">FB1</strain>
    </source>
</reference>
<dbReference type="GO" id="GO:0015190">
    <property type="term" value="F:L-leucine transmembrane transporter activity"/>
    <property type="evidence" value="ECO:0007669"/>
    <property type="project" value="TreeGrafter"/>
</dbReference>
<sequence length="211" mass="23155">MFESYGVLNIWTYVLGAIFIIMVPGPNTLFVLKTGITRGVKEGYKAALAVFIGDAVLIFCAYIGIASLIRSSPFLFSLVKMLGALYLLYLGLKILYSTLSKKGQSQSSAHEEPEHVFRKALTLSLTNPKAILFYVSFFVQFIDMNYAHSGISFAILAVILEMISFCYMTLLIFSGAALAHFLSEKKRLAKLGNSMVGLLFLGFATKLATSA</sequence>
<feature type="transmembrane region" description="Helical" evidence="8">
    <location>
        <begin position="12"/>
        <end position="32"/>
    </location>
</feature>
<protein>
    <submittedName>
        <fullName evidence="9">Leucine export protein LeuE</fullName>
    </submittedName>
</protein>
<comment type="subcellular location">
    <subcellularLocation>
        <location evidence="1">Cell membrane</location>
        <topology evidence="1">Multi-pass membrane protein</topology>
    </subcellularLocation>
</comment>
<dbReference type="GO" id="GO:0005886">
    <property type="term" value="C:plasma membrane"/>
    <property type="evidence" value="ECO:0007669"/>
    <property type="project" value="UniProtKB-SubCell"/>
</dbReference>
<keyword evidence="5 8" id="KW-1133">Transmembrane helix</keyword>
<dbReference type="PANTHER" id="PTHR30086:SF15">
    <property type="entry name" value="LEUCINE EFFLUX PROTEIN"/>
    <property type="match status" value="1"/>
</dbReference>
<evidence type="ECO:0000256" key="1">
    <source>
        <dbReference type="ARBA" id="ARBA00004651"/>
    </source>
</evidence>
<dbReference type="PIRSF" id="PIRSF006324">
    <property type="entry name" value="LeuE"/>
    <property type="match status" value="1"/>
</dbReference>
<keyword evidence="3" id="KW-1003">Cell membrane</keyword>
<evidence type="ECO:0000313" key="10">
    <source>
        <dbReference type="Proteomes" id="UP000029986"/>
    </source>
</evidence>
<dbReference type="AlphaFoldDB" id="A0A097R4N2"/>
<evidence type="ECO:0000256" key="2">
    <source>
        <dbReference type="ARBA" id="ARBA00007928"/>
    </source>
</evidence>
<evidence type="ECO:0000256" key="5">
    <source>
        <dbReference type="ARBA" id="ARBA00022989"/>
    </source>
</evidence>
<feature type="transmembrane region" description="Helical" evidence="8">
    <location>
        <begin position="154"/>
        <end position="179"/>
    </location>
</feature>
<feature type="transmembrane region" description="Helical" evidence="8">
    <location>
        <begin position="75"/>
        <end position="99"/>
    </location>
</feature>
<gene>
    <name evidence="9" type="ORF">AT03_15555</name>
</gene>
<feature type="transmembrane region" description="Helical" evidence="8">
    <location>
        <begin position="44"/>
        <end position="69"/>
    </location>
</feature>
<accession>A0A097R4N2</accession>
<dbReference type="PATRIC" id="fig|1453496.5.peg.3184"/>
<dbReference type="eggNOG" id="COG1280">
    <property type="taxonomic scope" value="Bacteria"/>
</dbReference>
<evidence type="ECO:0000313" key="9">
    <source>
        <dbReference type="EMBL" id="AIU73663.1"/>
    </source>
</evidence>